<evidence type="ECO:0000313" key="3">
    <source>
        <dbReference type="Proteomes" id="UP000290567"/>
    </source>
</evidence>
<sequence>MKLGNLLKGSVLALGIAAAVFVGGADAFAARVDLGGYPAEIRTENAQNVIVTKRGKWKLDASTELYSSKNQTIVLKNTTPAQIDSIYATRCLTVKGNGELQAITQSGQYGINVGQTLNAFGGCGGGRGTLKAVGNEAGVRVRDLCIQAGKLNAEGPRYGIYADCNVKSYCTAVVNALATNDDSVGTWAGSSVIATSKGQIISEGGASGAYARNCYVKAECGGLLKGISRNLRSNLSALHAERTSLCACSKATLIEEYTYDPILNWQPRVPVNLTEYVAIRRNMAKVTNYRWSIEEGQGQILSVTPQGISMDNMINATLVGKRSTSCVKGEPTKLACCSQHIVRIKNIYMSVPVRMQAE</sequence>
<protein>
    <submittedName>
        <fullName evidence="2">Uncharacterized protein</fullName>
    </submittedName>
</protein>
<keyword evidence="1" id="KW-0732">Signal</keyword>
<feature type="chain" id="PRO_5020247563" evidence="1">
    <location>
        <begin position="30"/>
        <end position="358"/>
    </location>
</feature>
<dbReference type="OrthoDB" id="2174819at2"/>
<gene>
    <name evidence="2" type="ORF">NRIC_10940</name>
</gene>
<accession>A0A4P5PIL3</accession>
<name>A0A4P5PIL3_9ENTE</name>
<dbReference type="RefSeq" id="WP_146621673.1">
    <property type="nucleotide sequence ID" value="NZ_BJCC01000009.1"/>
</dbReference>
<dbReference type="Proteomes" id="UP000290567">
    <property type="component" value="Unassembled WGS sequence"/>
</dbReference>
<dbReference type="EMBL" id="BJCC01000009">
    <property type="protein sequence ID" value="GCF93203.1"/>
    <property type="molecule type" value="Genomic_DNA"/>
</dbReference>
<comment type="caution">
    <text evidence="2">The sequence shown here is derived from an EMBL/GenBank/DDBJ whole genome shotgun (WGS) entry which is preliminary data.</text>
</comment>
<evidence type="ECO:0000256" key="1">
    <source>
        <dbReference type="SAM" id="SignalP"/>
    </source>
</evidence>
<keyword evidence="3" id="KW-1185">Reference proteome</keyword>
<reference evidence="3" key="1">
    <citation type="submission" date="2019-02" db="EMBL/GenBank/DDBJ databases">
        <title>Draft genome sequence of Enterococcus sp. Gos25-1.</title>
        <authorList>
            <person name="Tanaka N."/>
            <person name="Shiwa Y."/>
            <person name="Fujita N."/>
        </authorList>
    </citation>
    <scope>NUCLEOTIDE SEQUENCE [LARGE SCALE GENOMIC DNA]</scope>
    <source>
        <strain evidence="3">Gos25-1</strain>
    </source>
</reference>
<feature type="signal peptide" evidence="1">
    <location>
        <begin position="1"/>
        <end position="29"/>
    </location>
</feature>
<evidence type="ECO:0000313" key="2">
    <source>
        <dbReference type="EMBL" id="GCF93203.1"/>
    </source>
</evidence>
<dbReference type="AlphaFoldDB" id="A0A4P5PIL3"/>
<proteinExistence type="predicted"/>
<organism evidence="2 3">
    <name type="scientific">Enterococcus florum</name>
    <dbReference type="NCBI Taxonomy" id="2480627"/>
    <lineage>
        <taxon>Bacteria</taxon>
        <taxon>Bacillati</taxon>
        <taxon>Bacillota</taxon>
        <taxon>Bacilli</taxon>
        <taxon>Lactobacillales</taxon>
        <taxon>Enterococcaceae</taxon>
        <taxon>Enterococcus</taxon>
    </lineage>
</organism>